<evidence type="ECO:0000256" key="10">
    <source>
        <dbReference type="ARBA" id="ARBA00023239"/>
    </source>
</evidence>
<dbReference type="PANTHER" id="PTHR21085:SF0">
    <property type="entry name" value="CHORISMATE SYNTHASE"/>
    <property type="match status" value="1"/>
</dbReference>
<evidence type="ECO:0000256" key="4">
    <source>
        <dbReference type="ARBA" id="ARBA00022605"/>
    </source>
</evidence>
<dbReference type="FunFam" id="3.60.150.10:FF:000002">
    <property type="entry name" value="Chorismate synthase"/>
    <property type="match status" value="1"/>
</dbReference>
<dbReference type="EMBL" id="CP002101">
    <property type="protein sequence ID" value="AEH60971.1"/>
    <property type="molecule type" value="Genomic_DNA"/>
</dbReference>
<dbReference type="PANTHER" id="PTHR21085">
    <property type="entry name" value="CHORISMATE SYNTHASE"/>
    <property type="match status" value="1"/>
</dbReference>
<evidence type="ECO:0000256" key="5">
    <source>
        <dbReference type="ARBA" id="ARBA00022630"/>
    </source>
</evidence>
<dbReference type="PROSITE" id="PS00788">
    <property type="entry name" value="CHORISMATE_SYNTHASE_2"/>
    <property type="match status" value="1"/>
</dbReference>
<dbReference type="InterPro" id="IPR035904">
    <property type="entry name" value="Chorismate_synth_AroC_sf"/>
</dbReference>
<keyword evidence="5 11" id="KW-0285">Flavoprotein</keyword>
<evidence type="ECO:0000256" key="3">
    <source>
        <dbReference type="ARBA" id="ARBA00013036"/>
    </source>
</evidence>
<comment type="function">
    <text evidence="11">Catalyzes the anti-1,4-elimination of the C-3 phosphate and the C-6 proR hydrogen from 5-enolpyruvylshikimate-3-phosphate (EPSP) to yield chorismate, which is the branch point compound that serves as the starting substrate for the three terminal pathways of aromatic amino acid biosynthesis. This reaction introduces a second double bond into the aromatic ring system.</text>
</comment>
<dbReference type="RefSeq" id="WP_013898408.1">
    <property type="nucleotide sequence ID" value="NC_015676.1"/>
</dbReference>
<dbReference type="Proteomes" id="UP000006622">
    <property type="component" value="Chromosome"/>
</dbReference>
<dbReference type="UniPathway" id="UPA00053">
    <property type="reaction ID" value="UER00090"/>
</dbReference>
<feature type="binding site" evidence="11">
    <location>
        <position position="327"/>
    </location>
    <ligand>
        <name>FMN</name>
        <dbReference type="ChEBI" id="CHEBI:58210"/>
    </ligand>
</feature>
<sequence length="366" mass="39297">MSGSTFGKIFRITTWGESHGRGVGVVVDGVPAGFPIVPDEIQKELNRRKPGQSRMSTSRAEKDSVEILSGIFNGITTGTPISMLVWNQDADSSSYEYMKNTPRPGHADYPYQAKYGIRDYRGGGRSSARETVSRVAAGAIAKKLLLRYDIEIVAHVIELGGIRAKAMDFDEIVENLEKTPVRCADIDAADRMQAAVDSARKEGDSIGGVVEVIARGVPPGIGEPVFDKLDADIAKAMMSIGAVKGVEFGAGFECSRMKGSQMNDAISLRDENVFMETNNAGGIIGGISTGMPITCKMAVKPTPSISKEQKTVDMESMKNTGISIKGRHDPTIPPRLVPVAESMMALVLVDHMMQNGSISSVSLLKK</sequence>
<dbReference type="Pfam" id="PF01264">
    <property type="entry name" value="Chorismate_synt"/>
    <property type="match status" value="1"/>
</dbReference>
<feature type="binding site" evidence="11">
    <location>
        <begin position="300"/>
        <end position="304"/>
    </location>
    <ligand>
        <name>FMN</name>
        <dbReference type="ChEBI" id="CHEBI:58210"/>
    </ligand>
</feature>
<keyword evidence="6 11" id="KW-0288">FMN</keyword>
<feature type="binding site" evidence="11">
    <location>
        <begin position="125"/>
        <end position="127"/>
    </location>
    <ligand>
        <name>FMN</name>
        <dbReference type="ChEBI" id="CHEBI:58210"/>
    </ligand>
</feature>
<keyword evidence="4 11" id="KW-0028">Amino-acid biosynthesis</keyword>
<dbReference type="PROSITE" id="PS00787">
    <property type="entry name" value="CHORISMATE_SYNTHASE_1"/>
    <property type="match status" value="1"/>
</dbReference>
<dbReference type="AlphaFoldDB" id="F7XM82"/>
<dbReference type="InterPro" id="IPR020541">
    <property type="entry name" value="Chorismate_synthase_CS"/>
</dbReference>
<keyword evidence="9 11" id="KW-0057">Aromatic amino acid biosynthesis</keyword>
<dbReference type="NCBIfam" id="NF003793">
    <property type="entry name" value="PRK05382.1"/>
    <property type="match status" value="1"/>
</dbReference>
<feature type="binding site" evidence="11">
    <location>
        <position position="48"/>
    </location>
    <ligand>
        <name>NADP(+)</name>
        <dbReference type="ChEBI" id="CHEBI:58349"/>
    </ligand>
</feature>
<comment type="catalytic activity">
    <reaction evidence="11 12">
        <text>5-O-(1-carboxyvinyl)-3-phosphoshikimate = chorismate + phosphate</text>
        <dbReference type="Rhea" id="RHEA:21020"/>
        <dbReference type="ChEBI" id="CHEBI:29748"/>
        <dbReference type="ChEBI" id="CHEBI:43474"/>
        <dbReference type="ChEBI" id="CHEBI:57701"/>
        <dbReference type="EC" id="4.2.3.5"/>
    </reaction>
</comment>
<evidence type="ECO:0000313" key="14">
    <source>
        <dbReference type="Proteomes" id="UP000006622"/>
    </source>
</evidence>
<keyword evidence="14" id="KW-1185">Reference proteome</keyword>
<dbReference type="HAMAP" id="MF_00300">
    <property type="entry name" value="Chorismate_synth"/>
    <property type="match status" value="1"/>
</dbReference>
<dbReference type="OrthoDB" id="33049at2157"/>
<accession>F7XM82</accession>
<feature type="binding site" evidence="11">
    <location>
        <position position="285"/>
    </location>
    <ligand>
        <name>FMN</name>
        <dbReference type="ChEBI" id="CHEBI:58210"/>
    </ligand>
</feature>
<name>F7XM82_METZD</name>
<evidence type="ECO:0000256" key="8">
    <source>
        <dbReference type="ARBA" id="ARBA00022857"/>
    </source>
</evidence>
<keyword evidence="7 11" id="KW-0274">FAD</keyword>
<comment type="cofactor">
    <cofactor evidence="11 12">
        <name>FMNH2</name>
        <dbReference type="ChEBI" id="CHEBI:57618"/>
    </cofactor>
    <text evidence="11 12">Reduced FMN (FMNH(2)).</text>
</comment>
<keyword evidence="10 11" id="KW-0456">Lyase</keyword>
<gene>
    <name evidence="11" type="primary">aroC</name>
    <name evidence="13" type="ordered locus">Mzhil_1115</name>
</gene>
<dbReference type="GO" id="GO:0005829">
    <property type="term" value="C:cytosol"/>
    <property type="evidence" value="ECO:0007669"/>
    <property type="project" value="TreeGrafter"/>
</dbReference>
<evidence type="ECO:0000256" key="12">
    <source>
        <dbReference type="RuleBase" id="RU000605"/>
    </source>
</evidence>
<dbReference type="NCBIfam" id="TIGR00033">
    <property type="entry name" value="aroC"/>
    <property type="match status" value="1"/>
</dbReference>
<evidence type="ECO:0000256" key="11">
    <source>
        <dbReference type="HAMAP-Rule" id="MF_00300"/>
    </source>
</evidence>
<evidence type="ECO:0000256" key="2">
    <source>
        <dbReference type="ARBA" id="ARBA00008014"/>
    </source>
</evidence>
<feature type="binding site" evidence="11">
    <location>
        <position position="54"/>
    </location>
    <ligand>
        <name>NADP(+)</name>
        <dbReference type="ChEBI" id="CHEBI:58349"/>
    </ligand>
</feature>
<dbReference type="GO" id="GO:0009073">
    <property type="term" value="P:aromatic amino acid family biosynthetic process"/>
    <property type="evidence" value="ECO:0007669"/>
    <property type="project" value="UniProtKB-KW"/>
</dbReference>
<dbReference type="STRING" id="679901.Mzhil_1115"/>
<keyword evidence="8 11" id="KW-0521">NADP</keyword>
<dbReference type="EC" id="4.2.3.5" evidence="3 11"/>
<evidence type="ECO:0000313" key="13">
    <source>
        <dbReference type="EMBL" id="AEH60971.1"/>
    </source>
</evidence>
<dbReference type="GO" id="GO:0004107">
    <property type="term" value="F:chorismate synthase activity"/>
    <property type="evidence" value="ECO:0007669"/>
    <property type="project" value="UniProtKB-UniRule"/>
</dbReference>
<evidence type="ECO:0000256" key="6">
    <source>
        <dbReference type="ARBA" id="ARBA00022643"/>
    </source>
</evidence>
<comment type="similarity">
    <text evidence="2 11 12">Belongs to the chorismate synthase family.</text>
</comment>
<evidence type="ECO:0000256" key="1">
    <source>
        <dbReference type="ARBA" id="ARBA00005044"/>
    </source>
</evidence>
<dbReference type="GO" id="GO:0010181">
    <property type="term" value="F:FMN binding"/>
    <property type="evidence" value="ECO:0007669"/>
    <property type="project" value="TreeGrafter"/>
</dbReference>
<evidence type="ECO:0000256" key="9">
    <source>
        <dbReference type="ARBA" id="ARBA00023141"/>
    </source>
</evidence>
<dbReference type="SUPFAM" id="SSF103263">
    <property type="entry name" value="Chorismate synthase, AroC"/>
    <property type="match status" value="1"/>
</dbReference>
<dbReference type="CDD" id="cd07304">
    <property type="entry name" value="Chorismate_synthase"/>
    <property type="match status" value="1"/>
</dbReference>
<proteinExistence type="inferred from homology"/>
<evidence type="ECO:0000256" key="7">
    <source>
        <dbReference type="ARBA" id="ARBA00022827"/>
    </source>
</evidence>
<dbReference type="HOGENOM" id="CLU_034547_0_2_2"/>
<dbReference type="Gene3D" id="3.60.150.10">
    <property type="entry name" value="Chorismate synthase AroC"/>
    <property type="match status" value="1"/>
</dbReference>
<dbReference type="GO" id="GO:0008652">
    <property type="term" value="P:amino acid biosynthetic process"/>
    <property type="evidence" value="ECO:0007669"/>
    <property type="project" value="UniProtKB-KW"/>
</dbReference>
<comment type="pathway">
    <text evidence="1 11 12">Metabolic intermediate biosynthesis; chorismate biosynthesis; chorismate from D-erythrose 4-phosphate and phosphoenolpyruvate: step 7/7.</text>
</comment>
<reference evidence="13" key="1">
    <citation type="submission" date="2010-07" db="EMBL/GenBank/DDBJ databases">
        <title>The complete genome of Methanosalsum zhilinae DSM 4017.</title>
        <authorList>
            <consortium name="US DOE Joint Genome Institute (JGI-PGF)"/>
            <person name="Lucas S."/>
            <person name="Copeland A."/>
            <person name="Lapidus A."/>
            <person name="Glavina del Rio T."/>
            <person name="Dalin E."/>
            <person name="Tice H."/>
            <person name="Bruce D."/>
            <person name="Goodwin L."/>
            <person name="Pitluck S."/>
            <person name="Kyrpides N."/>
            <person name="Mavromatis K."/>
            <person name="Ovchinnikova G."/>
            <person name="Daligault H."/>
            <person name="Detter J.C."/>
            <person name="Han C."/>
            <person name="Tapia R."/>
            <person name="Larimer F."/>
            <person name="Land M."/>
            <person name="Hauser L."/>
            <person name="Markowitz V."/>
            <person name="Cheng J.-F."/>
            <person name="Hugenholtz P."/>
            <person name="Woyke T."/>
            <person name="Wu D."/>
            <person name="Spring S."/>
            <person name="Schueler E."/>
            <person name="Brambilla E."/>
            <person name="Klenk H.-P."/>
            <person name="Eisen J.A."/>
        </authorList>
    </citation>
    <scope>NUCLEOTIDE SEQUENCE</scope>
    <source>
        <strain evidence="13">DSM 4017</strain>
    </source>
</reference>
<comment type="caution">
    <text evidence="11">Lacks conserved residue(s) required for the propagation of feature annotation.</text>
</comment>
<dbReference type="GeneID" id="10822743"/>
<protein>
    <recommendedName>
        <fullName evidence="3 11">Chorismate synthase</fullName>
        <shortName evidence="11">CS</shortName>
        <ecNumber evidence="3 11">4.2.3.5</ecNumber>
    </recommendedName>
    <alternativeName>
        <fullName evidence="11">5-enolpyruvylshikimate-3-phosphate phospholyase</fullName>
    </alternativeName>
</protein>
<dbReference type="KEGG" id="mzh:Mzhil_1115"/>
<dbReference type="PIRSF" id="PIRSF001456">
    <property type="entry name" value="Chorismate_synth"/>
    <property type="match status" value="1"/>
</dbReference>
<dbReference type="GO" id="GO:0009423">
    <property type="term" value="P:chorismate biosynthetic process"/>
    <property type="evidence" value="ECO:0007669"/>
    <property type="project" value="UniProtKB-UniRule"/>
</dbReference>
<dbReference type="InterPro" id="IPR000453">
    <property type="entry name" value="Chorismate_synth"/>
</dbReference>
<organism evidence="13 14">
    <name type="scientific">Methanosalsum zhilinae (strain DSM 4017 / NBRC 107636 / OCM 62 / WeN5)</name>
    <name type="common">Methanohalophilus zhilinae</name>
    <dbReference type="NCBI Taxonomy" id="679901"/>
    <lineage>
        <taxon>Archaea</taxon>
        <taxon>Methanobacteriati</taxon>
        <taxon>Methanobacteriota</taxon>
        <taxon>Stenosarchaea group</taxon>
        <taxon>Methanomicrobia</taxon>
        <taxon>Methanosarcinales</taxon>
        <taxon>Methanosarcinaceae</taxon>
        <taxon>Methanosalsum</taxon>
    </lineage>
</organism>